<comment type="caution">
    <text evidence="2">The sequence shown here is derived from an EMBL/GenBank/DDBJ whole genome shotgun (WGS) entry which is preliminary data.</text>
</comment>
<evidence type="ECO:0000313" key="2">
    <source>
        <dbReference type="EMBL" id="RZU61839.1"/>
    </source>
</evidence>
<keyword evidence="1" id="KW-0812">Transmembrane</keyword>
<dbReference type="AlphaFoldDB" id="A0A4Q8AE49"/>
<accession>A0A4Q8AE49</accession>
<keyword evidence="1" id="KW-1133">Transmembrane helix</keyword>
<name>A0A4Q8AE49_9MICC</name>
<keyword evidence="1" id="KW-0472">Membrane</keyword>
<dbReference type="Proteomes" id="UP000292685">
    <property type="component" value="Unassembled WGS sequence"/>
</dbReference>
<evidence type="ECO:0000256" key="1">
    <source>
        <dbReference type="SAM" id="Phobius"/>
    </source>
</evidence>
<feature type="transmembrane region" description="Helical" evidence="1">
    <location>
        <begin position="86"/>
        <end position="107"/>
    </location>
</feature>
<proteinExistence type="predicted"/>
<reference evidence="2 3" key="1">
    <citation type="submission" date="2019-02" db="EMBL/GenBank/DDBJ databases">
        <title>Sequencing the genomes of 1000 actinobacteria strains.</title>
        <authorList>
            <person name="Klenk H.-P."/>
        </authorList>
    </citation>
    <scope>NUCLEOTIDE SEQUENCE [LARGE SCALE GENOMIC DNA]</scope>
    <source>
        <strain evidence="2 3">DSM 17364</strain>
    </source>
</reference>
<keyword evidence="3" id="KW-1185">Reference proteome</keyword>
<dbReference type="RefSeq" id="WP_207219353.1">
    <property type="nucleotide sequence ID" value="NZ_SHLA01000001.1"/>
</dbReference>
<sequence length="163" mass="17385">MDWAAIRSTANWVNLSTPAGLLLAAAAGCRTEPFAGHVLVATSYRWRLPAAGAFTIGSVVFLRPRLGRPEKLPELMAHESTHATQYALCLGLPFLPLYFAAAGWSLARTGDPASRNVFERRAGLGLGGYLERPPRPVAPRIAAALRTLGAAGAALGSRTRRPR</sequence>
<evidence type="ECO:0008006" key="4">
    <source>
        <dbReference type="Google" id="ProtNLM"/>
    </source>
</evidence>
<dbReference type="PROSITE" id="PS51257">
    <property type="entry name" value="PROKAR_LIPOPROTEIN"/>
    <property type="match status" value="1"/>
</dbReference>
<evidence type="ECO:0000313" key="3">
    <source>
        <dbReference type="Proteomes" id="UP000292685"/>
    </source>
</evidence>
<protein>
    <recommendedName>
        <fullName evidence="4">DUF4157 domain-containing protein</fullName>
    </recommendedName>
</protein>
<organism evidence="2 3">
    <name type="scientific">Zhihengliuella halotolerans</name>
    <dbReference type="NCBI Taxonomy" id="370736"/>
    <lineage>
        <taxon>Bacteria</taxon>
        <taxon>Bacillati</taxon>
        <taxon>Actinomycetota</taxon>
        <taxon>Actinomycetes</taxon>
        <taxon>Micrococcales</taxon>
        <taxon>Micrococcaceae</taxon>
        <taxon>Zhihengliuella</taxon>
    </lineage>
</organism>
<dbReference type="EMBL" id="SHLA01000001">
    <property type="protein sequence ID" value="RZU61839.1"/>
    <property type="molecule type" value="Genomic_DNA"/>
</dbReference>
<gene>
    <name evidence="2" type="ORF">EV380_1421</name>
</gene>